<comment type="caution">
    <text evidence="2">The sequence shown here is derived from an EMBL/GenBank/DDBJ whole genome shotgun (WGS) entry which is preliminary data.</text>
</comment>
<gene>
    <name evidence="2" type="ORF">ENR47_07775</name>
</gene>
<proteinExistence type="predicted"/>
<name>A0A832H2R5_9CYAN</name>
<accession>A0A832H2R5</accession>
<reference evidence="2" key="1">
    <citation type="journal article" date="2020" name="mSystems">
        <title>Genome- and Community-Level Interaction Insights into Carbon Utilization and Element Cycling Functions of Hydrothermarchaeota in Hydrothermal Sediment.</title>
        <authorList>
            <person name="Zhou Z."/>
            <person name="Liu Y."/>
            <person name="Xu W."/>
            <person name="Pan J."/>
            <person name="Luo Z.H."/>
            <person name="Li M."/>
        </authorList>
    </citation>
    <scope>NUCLEOTIDE SEQUENCE [LARGE SCALE GENOMIC DNA]</scope>
    <source>
        <strain evidence="2">SpSt-402</strain>
    </source>
</reference>
<organism evidence="2">
    <name type="scientific">Oscillatoriales cyanobacterium SpSt-402</name>
    <dbReference type="NCBI Taxonomy" id="2282168"/>
    <lineage>
        <taxon>Bacteria</taxon>
        <taxon>Bacillati</taxon>
        <taxon>Cyanobacteriota</taxon>
        <taxon>Cyanophyceae</taxon>
        <taxon>Oscillatoriophycideae</taxon>
        <taxon>Oscillatoriales</taxon>
    </lineage>
</organism>
<evidence type="ECO:0000256" key="1">
    <source>
        <dbReference type="SAM" id="Coils"/>
    </source>
</evidence>
<keyword evidence="1" id="KW-0175">Coiled coil</keyword>
<feature type="coiled-coil region" evidence="1">
    <location>
        <begin position="58"/>
        <end position="85"/>
    </location>
</feature>
<protein>
    <submittedName>
        <fullName evidence="2">Uncharacterized protein</fullName>
    </submittedName>
</protein>
<sequence>MTPLLQEIEDLQAQIQHFEAAIAALKKPGETPTGNSLADVLSARFAKLDSDEERQKSLKTAQTLLLETKEKLESKQTQLKRVRDVLSARKSAMSETGRQINRLSSELKTLLDALKSDEQGISEQWRVVAGNVPMINWKAEIVLPEFQQLTGEGSRYAVAPLGQDLGGL</sequence>
<evidence type="ECO:0000313" key="2">
    <source>
        <dbReference type="EMBL" id="HGW94166.1"/>
    </source>
</evidence>
<dbReference type="EMBL" id="DSRD01000496">
    <property type="protein sequence ID" value="HGW94166.1"/>
    <property type="molecule type" value="Genomic_DNA"/>
</dbReference>
<dbReference type="AlphaFoldDB" id="A0A832H2R5"/>